<feature type="transmembrane region" description="Helical" evidence="1">
    <location>
        <begin position="21"/>
        <end position="40"/>
    </location>
</feature>
<gene>
    <name evidence="2" type="ORF">MACH08_35200</name>
</gene>
<proteinExistence type="predicted"/>
<keyword evidence="3" id="KW-1185">Reference proteome</keyword>
<evidence type="ECO:0008006" key="4">
    <source>
        <dbReference type="Google" id="ProtNLM"/>
    </source>
</evidence>
<comment type="caution">
    <text evidence="2">The sequence shown here is derived from an EMBL/GenBank/DDBJ whole genome shotgun (WGS) entry which is preliminary data.</text>
</comment>
<evidence type="ECO:0000313" key="2">
    <source>
        <dbReference type="EMBL" id="GLO67736.1"/>
    </source>
</evidence>
<dbReference type="EMBL" id="BSKO01000001">
    <property type="protein sequence ID" value="GLO67736.1"/>
    <property type="molecule type" value="Genomic_DNA"/>
</dbReference>
<accession>A0ABQ5TPK0</accession>
<sequence length="221" mass="25550">MRERLRRLKKINKWKKLFIGLFTLNILLIIIVLSLIFWPVSNNEYPSSNDINEQESSEFIIRTTKQNLNSLVNAYIEKLLEGTNHHYRIALEEDVHLMGELPVFSSTVPLSVRLEPLVQPNGDLILKQKSISVGLLELPNKKIMEYMGRYLPMPEWVTINPEEQEIYVAVTDMDIQGNFHVSVENIDLEANNIALKLNVPYETLGIQQLNSESLRGLYEED</sequence>
<evidence type="ECO:0000256" key="1">
    <source>
        <dbReference type="SAM" id="Phobius"/>
    </source>
</evidence>
<reference evidence="2 3" key="1">
    <citation type="submission" date="2023-02" db="EMBL/GenBank/DDBJ databases">
        <title>Oceanobacillus kimchii IFOP_LL358 isolated form Alexandrium catenella lab strain.</title>
        <authorList>
            <person name="Gajardo G."/>
            <person name="Ueki S."/>
            <person name="Maruyama F."/>
        </authorList>
    </citation>
    <scope>NUCLEOTIDE SEQUENCE [LARGE SCALE GENOMIC DNA]</scope>
    <source>
        <strain evidence="2 3">IFOP_LL358</strain>
    </source>
</reference>
<keyword evidence="1" id="KW-0812">Transmembrane</keyword>
<evidence type="ECO:0000313" key="3">
    <source>
        <dbReference type="Proteomes" id="UP001275436"/>
    </source>
</evidence>
<keyword evidence="1" id="KW-1133">Transmembrane helix</keyword>
<dbReference type="RefSeq" id="WP_017798269.1">
    <property type="nucleotide sequence ID" value="NZ_BSKO01000001.1"/>
</dbReference>
<keyword evidence="1" id="KW-0472">Membrane</keyword>
<dbReference type="Proteomes" id="UP001275436">
    <property type="component" value="Unassembled WGS sequence"/>
</dbReference>
<name>A0ABQ5TPK0_9BACI</name>
<dbReference type="Pfam" id="PF09911">
    <property type="entry name" value="DUF2140"/>
    <property type="match status" value="1"/>
</dbReference>
<organism evidence="2 3">
    <name type="scientific">Oceanobacillus kimchii</name>
    <dbReference type="NCBI Taxonomy" id="746691"/>
    <lineage>
        <taxon>Bacteria</taxon>
        <taxon>Bacillati</taxon>
        <taxon>Bacillota</taxon>
        <taxon>Bacilli</taxon>
        <taxon>Bacillales</taxon>
        <taxon>Bacillaceae</taxon>
        <taxon>Oceanobacillus</taxon>
    </lineage>
</organism>
<dbReference type="InterPro" id="IPR018672">
    <property type="entry name" value="DUF2140"/>
</dbReference>
<protein>
    <recommendedName>
        <fullName evidence="4">DUF2140 family protein</fullName>
    </recommendedName>
</protein>